<feature type="binding site" evidence="2">
    <location>
        <position position="55"/>
    </location>
    <ligand>
        <name>Mg(2+)</name>
        <dbReference type="ChEBI" id="CHEBI:18420"/>
        <label>4</label>
    </ligand>
</feature>
<dbReference type="InterPro" id="IPR036921">
    <property type="entry name" value="PurM-like_N_sf"/>
</dbReference>
<reference evidence="5" key="1">
    <citation type="submission" date="2020-05" db="EMBL/GenBank/DDBJ databases">
        <authorList>
            <person name="Wang L."/>
            <person name="Shao Z."/>
        </authorList>
    </citation>
    <scope>NUCLEOTIDE SEQUENCE</scope>
    <source>
        <strain evidence="5">MCCC 1A05776</strain>
    </source>
</reference>
<dbReference type="GO" id="GO:0005524">
    <property type="term" value="F:ATP binding"/>
    <property type="evidence" value="ECO:0007669"/>
    <property type="project" value="UniProtKB-UniRule"/>
</dbReference>
<feature type="binding site" evidence="2">
    <location>
        <position position="100"/>
    </location>
    <ligand>
        <name>Mg(2+)</name>
        <dbReference type="ChEBI" id="CHEBI:18420"/>
        <label>4</label>
    </ligand>
</feature>
<evidence type="ECO:0000313" key="5">
    <source>
        <dbReference type="EMBL" id="MCE8051638.1"/>
    </source>
</evidence>
<feature type="binding site" evidence="2">
    <location>
        <position position="171"/>
    </location>
    <ligand>
        <name>ATP</name>
        <dbReference type="ChEBI" id="CHEBI:30616"/>
    </ligand>
</feature>
<comment type="similarity">
    <text evidence="2">Belongs to the thiamine-monophosphate kinase family.</text>
</comment>
<dbReference type="SUPFAM" id="SSF56042">
    <property type="entry name" value="PurM C-terminal domain-like"/>
    <property type="match status" value="1"/>
</dbReference>
<proteinExistence type="inferred from homology"/>
<feature type="binding site" evidence="2">
    <location>
        <position position="100"/>
    </location>
    <ligand>
        <name>Mg(2+)</name>
        <dbReference type="ChEBI" id="CHEBI:18420"/>
        <label>3</label>
    </ligand>
</feature>
<keyword evidence="2 5" id="KW-0808">Transferase</keyword>
<dbReference type="PANTHER" id="PTHR30270:SF0">
    <property type="entry name" value="THIAMINE-MONOPHOSPHATE KINASE"/>
    <property type="match status" value="1"/>
</dbReference>
<evidence type="ECO:0000259" key="4">
    <source>
        <dbReference type="Pfam" id="PF02769"/>
    </source>
</evidence>
<evidence type="ECO:0000259" key="3">
    <source>
        <dbReference type="Pfam" id="PF00586"/>
    </source>
</evidence>
<keyword evidence="2 5" id="KW-0418">Kinase</keyword>
<dbReference type="GO" id="GO:0000287">
    <property type="term" value="F:magnesium ion binding"/>
    <property type="evidence" value="ECO:0007669"/>
    <property type="project" value="UniProtKB-UniRule"/>
</dbReference>
<dbReference type="InterPro" id="IPR036676">
    <property type="entry name" value="PurM-like_C_sf"/>
</dbReference>
<sequence length="342" mass="34538">MASSTSWPPGCVAPRSGHVAAEGAPVASEFELIARHLTPAAPGPDAGVPLGVGDDCALLAPRPGRQLAVSVDTSVVNVHFPADAPAEAIGYRALAVSLSDLAAMGAEPRWCLMALALEHNDETWLAQFARGFHALCETSNTALVGGDVTRGQLAIGVTVIGDVPAGEALTRGGARPGDTLAVTGALGGGAGGLALWQRGERDLGHPLLTRYLKPTPRLAAGVALRGLVHAAIDVSDGLLADLEHVLAASGVGAQLEPEALPLATGLSEALGMAAAYRAALCGGDDYELLVSLPGERLDEARRRLAAQGLALTPIGSVSAEPGVRGVDLGGAHGWQHFPGGAP</sequence>
<feature type="binding site" evidence="2">
    <location>
        <position position="70"/>
    </location>
    <ligand>
        <name>Mg(2+)</name>
        <dbReference type="ChEBI" id="CHEBI:18420"/>
        <label>4</label>
    </ligand>
</feature>
<dbReference type="PANTHER" id="PTHR30270">
    <property type="entry name" value="THIAMINE-MONOPHOSPHATE KINASE"/>
    <property type="match status" value="1"/>
</dbReference>
<feature type="binding site" evidence="2">
    <location>
        <position position="55"/>
    </location>
    <ligand>
        <name>Mg(2+)</name>
        <dbReference type="ChEBI" id="CHEBI:18420"/>
        <label>3</label>
    </ligand>
</feature>
<keyword evidence="2" id="KW-0460">Magnesium</keyword>
<dbReference type="AlphaFoldDB" id="A0AAW4YSP2"/>
<comment type="pathway">
    <text evidence="2">Cofactor biosynthesis; thiamine diphosphate biosynthesis; thiamine diphosphate from thiamine phosphate: step 1/1.</text>
</comment>
<dbReference type="GO" id="GO:0009030">
    <property type="term" value="F:thiamine-phosphate kinase activity"/>
    <property type="evidence" value="ECO:0007669"/>
    <property type="project" value="UniProtKB-UniRule"/>
</dbReference>
<keyword evidence="1 2" id="KW-0784">Thiamine biosynthesis</keyword>
<feature type="binding site" evidence="2">
    <location>
        <position position="79"/>
    </location>
    <ligand>
        <name>substrate</name>
    </ligand>
</feature>
<dbReference type="Pfam" id="PF02769">
    <property type="entry name" value="AIRS_C"/>
    <property type="match status" value="1"/>
</dbReference>
<dbReference type="InterPro" id="IPR010918">
    <property type="entry name" value="PurM-like_C_dom"/>
</dbReference>
<feature type="binding site" evidence="2">
    <location>
        <position position="236"/>
    </location>
    <ligand>
        <name>Mg(2+)</name>
        <dbReference type="ChEBI" id="CHEBI:18420"/>
        <label>5</label>
    </ligand>
</feature>
<gene>
    <name evidence="2 5" type="primary">thiL</name>
    <name evidence="5" type="ORF">HOP61_10070</name>
</gene>
<evidence type="ECO:0000256" key="2">
    <source>
        <dbReference type="HAMAP-Rule" id="MF_02128"/>
    </source>
</evidence>
<feature type="domain" description="PurM-like C-terminal" evidence="4">
    <location>
        <begin position="175"/>
        <end position="324"/>
    </location>
</feature>
<keyword evidence="2" id="KW-0547">Nucleotide-binding</keyword>
<accession>A0AAW4YSP2</accession>
<dbReference type="EMBL" id="JABFTS010000003">
    <property type="protein sequence ID" value="MCE8051638.1"/>
    <property type="molecule type" value="Genomic_DNA"/>
</dbReference>
<dbReference type="InterPro" id="IPR006283">
    <property type="entry name" value="ThiL-like"/>
</dbReference>
<dbReference type="Gene3D" id="3.90.650.10">
    <property type="entry name" value="PurM-like C-terminal domain"/>
    <property type="match status" value="1"/>
</dbReference>
<feature type="binding site" evidence="2">
    <location>
        <position position="233"/>
    </location>
    <ligand>
        <name>Mg(2+)</name>
        <dbReference type="ChEBI" id="CHEBI:18420"/>
        <label>3</label>
    </ligand>
</feature>
<organism evidence="5 6">
    <name type="scientific">Billgrantia desiderata</name>
    <dbReference type="NCBI Taxonomy" id="52021"/>
    <lineage>
        <taxon>Bacteria</taxon>
        <taxon>Pseudomonadati</taxon>
        <taxon>Pseudomonadota</taxon>
        <taxon>Gammaproteobacteria</taxon>
        <taxon>Oceanospirillales</taxon>
        <taxon>Halomonadaceae</taxon>
        <taxon>Billgrantia</taxon>
    </lineage>
</organism>
<dbReference type="CDD" id="cd02194">
    <property type="entry name" value="ThiL"/>
    <property type="match status" value="1"/>
</dbReference>
<dbReference type="Pfam" id="PF00586">
    <property type="entry name" value="AIRS"/>
    <property type="match status" value="1"/>
</dbReference>
<dbReference type="SUPFAM" id="SSF55326">
    <property type="entry name" value="PurM N-terminal domain-like"/>
    <property type="match status" value="1"/>
</dbReference>
<dbReference type="HAMAP" id="MF_02128">
    <property type="entry name" value="TMP_kinase"/>
    <property type="match status" value="1"/>
</dbReference>
<protein>
    <recommendedName>
        <fullName evidence="2">Thiamine-monophosphate kinase</fullName>
        <shortName evidence="2">TMP kinase</shortName>
        <shortName evidence="2">Thiamine-phosphate kinase</shortName>
        <ecNumber evidence="2">2.7.4.16</ecNumber>
    </recommendedName>
</protein>
<keyword evidence="2" id="KW-0479">Metal-binding</keyword>
<feature type="binding site" evidence="2">
    <location>
        <position position="334"/>
    </location>
    <ligand>
        <name>substrate</name>
    </ligand>
</feature>
<feature type="binding site" evidence="2">
    <location>
        <position position="235"/>
    </location>
    <ligand>
        <name>ATP</name>
        <dbReference type="ChEBI" id="CHEBI:30616"/>
    </ligand>
</feature>
<evidence type="ECO:0000256" key="1">
    <source>
        <dbReference type="ARBA" id="ARBA00022977"/>
    </source>
</evidence>
<dbReference type="PIRSF" id="PIRSF005303">
    <property type="entry name" value="Thiam_monoph_kin"/>
    <property type="match status" value="1"/>
</dbReference>
<comment type="function">
    <text evidence="2">Catalyzes the ATP-dependent phosphorylation of thiamine-monophosphate (TMP) to form thiamine-pyrophosphate (TPP), the active form of vitamin B1.</text>
</comment>
<reference evidence="5" key="2">
    <citation type="journal article" date="2021" name="Front. Microbiol.">
        <title>Aerobic Denitrification and Heterotrophic Sulfur Oxidation in the Genus Halomonas Revealed by Six Novel Species Characterizations and Genome-Based Analysis.</title>
        <authorList>
            <person name="Wang L."/>
            <person name="Shao Z."/>
        </authorList>
    </citation>
    <scope>NUCLEOTIDE SEQUENCE</scope>
    <source>
        <strain evidence="5">MCCC 1A05776</strain>
    </source>
</reference>
<dbReference type="Gene3D" id="3.30.1330.10">
    <property type="entry name" value="PurM-like, N-terminal domain"/>
    <property type="match status" value="1"/>
</dbReference>
<feature type="binding site" evidence="2">
    <location>
        <position position="72"/>
    </location>
    <ligand>
        <name>Mg(2+)</name>
        <dbReference type="ChEBI" id="CHEBI:18420"/>
        <label>2</label>
    </ligand>
</feature>
<dbReference type="GO" id="GO:0009228">
    <property type="term" value="P:thiamine biosynthetic process"/>
    <property type="evidence" value="ECO:0007669"/>
    <property type="project" value="UniProtKB-KW"/>
</dbReference>
<name>A0AAW4YSP2_9GAMM</name>
<dbReference type="GO" id="GO:0009229">
    <property type="term" value="P:thiamine diphosphate biosynthetic process"/>
    <property type="evidence" value="ECO:0007669"/>
    <property type="project" value="UniProtKB-UniRule"/>
</dbReference>
<keyword evidence="2" id="KW-0067">ATP-binding</keyword>
<feature type="binding site" evidence="2">
    <location>
        <position position="100"/>
    </location>
    <ligand>
        <name>Mg(2+)</name>
        <dbReference type="ChEBI" id="CHEBI:18420"/>
        <label>2</label>
    </ligand>
</feature>
<comment type="miscellaneous">
    <text evidence="2">Reaction mechanism of ThiL seems to utilize a direct, inline transfer of the gamma-phosphate of ATP to TMP rather than a phosphorylated enzyme intermediate.</text>
</comment>
<evidence type="ECO:0000313" key="6">
    <source>
        <dbReference type="Proteomes" id="UP001320178"/>
    </source>
</evidence>
<feature type="binding site" evidence="2">
    <location>
        <position position="147"/>
    </location>
    <ligand>
        <name>Mg(2+)</name>
        <dbReference type="ChEBI" id="CHEBI:18420"/>
        <label>1</label>
    </ligand>
</feature>
<dbReference type="Proteomes" id="UP001320178">
    <property type="component" value="Unassembled WGS sequence"/>
</dbReference>
<comment type="catalytic activity">
    <reaction evidence="2">
        <text>thiamine phosphate + ATP = thiamine diphosphate + ADP</text>
        <dbReference type="Rhea" id="RHEA:15913"/>
        <dbReference type="ChEBI" id="CHEBI:30616"/>
        <dbReference type="ChEBI" id="CHEBI:37575"/>
        <dbReference type="ChEBI" id="CHEBI:58937"/>
        <dbReference type="ChEBI" id="CHEBI:456216"/>
        <dbReference type="EC" id="2.7.4.16"/>
    </reaction>
</comment>
<dbReference type="InterPro" id="IPR016188">
    <property type="entry name" value="PurM-like_N"/>
</dbReference>
<comment type="caution">
    <text evidence="2">Lacks conserved residue(s) required for the propagation of feature annotation.</text>
</comment>
<dbReference type="NCBIfam" id="TIGR01379">
    <property type="entry name" value="thiL"/>
    <property type="match status" value="1"/>
</dbReference>
<feature type="binding site" evidence="2">
    <location>
        <begin position="146"/>
        <end position="147"/>
    </location>
    <ligand>
        <name>ATP</name>
        <dbReference type="ChEBI" id="CHEBI:30616"/>
    </ligand>
</feature>
<dbReference type="EC" id="2.7.4.16" evidence="2"/>
<feature type="binding site" evidence="2">
    <location>
        <position position="284"/>
    </location>
    <ligand>
        <name>substrate</name>
    </ligand>
</feature>
<comment type="caution">
    <text evidence="5">The sequence shown here is derived from an EMBL/GenBank/DDBJ whole genome shotgun (WGS) entry which is preliminary data.</text>
</comment>
<feature type="domain" description="PurM-like N-terminal" evidence="3">
    <location>
        <begin position="53"/>
        <end position="162"/>
    </location>
</feature>
<feature type="binding site" evidence="2">
    <location>
        <position position="72"/>
    </location>
    <ligand>
        <name>Mg(2+)</name>
        <dbReference type="ChEBI" id="CHEBI:18420"/>
        <label>1</label>
    </ligand>
</feature>